<dbReference type="EMBL" id="QYRT01000033">
    <property type="protein sequence ID" value="TIH33666.1"/>
    <property type="molecule type" value="Genomic_DNA"/>
</dbReference>
<evidence type="ECO:0000259" key="5">
    <source>
        <dbReference type="PROSITE" id="PS51900"/>
    </source>
</evidence>
<dbReference type="RefSeq" id="WP_136642988.1">
    <property type="nucleotide sequence ID" value="NZ_QYRT01000033.1"/>
</dbReference>
<dbReference type="PROSITE" id="PS51900">
    <property type="entry name" value="CB"/>
    <property type="match status" value="1"/>
</dbReference>
<evidence type="ECO:0000256" key="2">
    <source>
        <dbReference type="ARBA" id="ARBA00023172"/>
    </source>
</evidence>
<dbReference type="Gene3D" id="1.10.443.10">
    <property type="entry name" value="Intergrase catalytic core"/>
    <property type="match status" value="1"/>
</dbReference>
<dbReference type="GO" id="GO:0003677">
    <property type="term" value="F:DNA binding"/>
    <property type="evidence" value="ECO:0007669"/>
    <property type="project" value="UniProtKB-UniRule"/>
</dbReference>
<keyword evidence="1 3" id="KW-0238">DNA-binding</keyword>
<dbReference type="InterPro" id="IPR050090">
    <property type="entry name" value="Tyrosine_recombinase_XerCD"/>
</dbReference>
<feature type="domain" description="Tyr recombinase" evidence="4">
    <location>
        <begin position="100"/>
        <end position="265"/>
    </location>
</feature>
<evidence type="ECO:0000313" key="6">
    <source>
        <dbReference type="EMBL" id="TIH33666.1"/>
    </source>
</evidence>
<dbReference type="PANTHER" id="PTHR30349:SF90">
    <property type="entry name" value="TYROSINE RECOMBINASE XERD"/>
    <property type="match status" value="1"/>
</dbReference>
<dbReference type="SUPFAM" id="SSF56349">
    <property type="entry name" value="DNA breaking-rejoining enzymes"/>
    <property type="match status" value="1"/>
</dbReference>
<dbReference type="CDD" id="cd00397">
    <property type="entry name" value="DNA_BRE_C"/>
    <property type="match status" value="1"/>
</dbReference>
<proteinExistence type="predicted"/>
<comment type="caution">
    <text evidence="6">The sequence shown here is derived from an EMBL/GenBank/DDBJ whole genome shotgun (WGS) entry which is preliminary data.</text>
</comment>
<dbReference type="GO" id="GO:0015074">
    <property type="term" value="P:DNA integration"/>
    <property type="evidence" value="ECO:0007669"/>
    <property type="project" value="InterPro"/>
</dbReference>
<organism evidence="6 7">
    <name type="scientific">Subtercola vilae</name>
    <dbReference type="NCBI Taxonomy" id="2056433"/>
    <lineage>
        <taxon>Bacteria</taxon>
        <taxon>Bacillati</taxon>
        <taxon>Actinomycetota</taxon>
        <taxon>Actinomycetes</taxon>
        <taxon>Micrococcales</taxon>
        <taxon>Microbacteriaceae</taxon>
        <taxon>Subtercola</taxon>
    </lineage>
</organism>
<dbReference type="InterPro" id="IPR011010">
    <property type="entry name" value="DNA_brk_join_enz"/>
</dbReference>
<dbReference type="OrthoDB" id="1822491at2"/>
<evidence type="ECO:0000256" key="3">
    <source>
        <dbReference type="PROSITE-ProRule" id="PRU01248"/>
    </source>
</evidence>
<evidence type="ECO:0008006" key="8">
    <source>
        <dbReference type="Google" id="ProtNLM"/>
    </source>
</evidence>
<dbReference type="InterPro" id="IPR002104">
    <property type="entry name" value="Integrase_catalytic"/>
</dbReference>
<keyword evidence="7" id="KW-1185">Reference proteome</keyword>
<dbReference type="Proteomes" id="UP000306192">
    <property type="component" value="Unassembled WGS sequence"/>
</dbReference>
<name>A0A4T2BV39_9MICO</name>
<protein>
    <recommendedName>
        <fullName evidence="8">Integrase</fullName>
    </recommendedName>
</protein>
<dbReference type="InterPro" id="IPR010998">
    <property type="entry name" value="Integrase_recombinase_N"/>
</dbReference>
<evidence type="ECO:0000256" key="1">
    <source>
        <dbReference type="ARBA" id="ARBA00023125"/>
    </source>
</evidence>
<dbReference type="AlphaFoldDB" id="A0A4T2BV39"/>
<dbReference type="PROSITE" id="PS51898">
    <property type="entry name" value="TYR_RECOMBINASE"/>
    <property type="match status" value="1"/>
</dbReference>
<dbReference type="InterPro" id="IPR044068">
    <property type="entry name" value="CB"/>
</dbReference>
<dbReference type="PANTHER" id="PTHR30349">
    <property type="entry name" value="PHAGE INTEGRASE-RELATED"/>
    <property type="match status" value="1"/>
</dbReference>
<reference evidence="6 7" key="1">
    <citation type="journal article" date="2019" name="Microorganisms">
        <title>Systematic Affiliation and Genome Analysis of Subtercola vilae DB165(T) with Particular Emphasis on Cold Adaptation of an Isolate from a High-Altitude Cold Volcano Lake.</title>
        <authorList>
            <person name="Villalobos A.S."/>
            <person name="Wiese J."/>
            <person name="Imhoff J.F."/>
            <person name="Dorador C."/>
            <person name="Keller A."/>
            <person name="Hentschel U."/>
        </authorList>
    </citation>
    <scope>NUCLEOTIDE SEQUENCE [LARGE SCALE GENOMIC DNA]</scope>
    <source>
        <strain evidence="6 7">DB165</strain>
    </source>
</reference>
<sequence>MSTEQILAMWRMWQEAQGLSDRTIHERASTVGRLLAFSGVEALGLMPMHILAYCARPGLSGASRATYHESIRAYCAWLVKAELRTDNPALKTPSPKRVKSQPRPVQDAHVSDLVARANRARTQTYILFAALAGLRVHEIAKLHGRDFQGDILTVTGKGGKTAQMPLHPILVEEAFHYPSNEYWFHSYTGEAEHVSAHAVSKAIRDTMRRAGFVGKPHQLRHWYGTTLLAEGADLRIVQTLMRHESPATTAIYTRVDVSQQRSAMARLCLPGSDTIPPLAA</sequence>
<dbReference type="GO" id="GO:0006310">
    <property type="term" value="P:DNA recombination"/>
    <property type="evidence" value="ECO:0007669"/>
    <property type="project" value="UniProtKB-KW"/>
</dbReference>
<evidence type="ECO:0000313" key="7">
    <source>
        <dbReference type="Proteomes" id="UP000306192"/>
    </source>
</evidence>
<evidence type="ECO:0000259" key="4">
    <source>
        <dbReference type="PROSITE" id="PS51898"/>
    </source>
</evidence>
<keyword evidence="2" id="KW-0233">DNA recombination</keyword>
<accession>A0A4T2BV39</accession>
<gene>
    <name evidence="6" type="ORF">D4765_14380</name>
</gene>
<feature type="domain" description="Core-binding (CB)" evidence="5">
    <location>
        <begin position="1"/>
        <end position="79"/>
    </location>
</feature>
<dbReference type="Pfam" id="PF00589">
    <property type="entry name" value="Phage_integrase"/>
    <property type="match status" value="1"/>
</dbReference>
<dbReference type="Gene3D" id="1.10.150.130">
    <property type="match status" value="1"/>
</dbReference>
<dbReference type="InterPro" id="IPR013762">
    <property type="entry name" value="Integrase-like_cat_sf"/>
</dbReference>